<keyword evidence="1" id="KW-0732">Signal</keyword>
<feature type="signal peptide" evidence="1">
    <location>
        <begin position="1"/>
        <end position="19"/>
    </location>
</feature>
<dbReference type="Proteomes" id="UP000664859">
    <property type="component" value="Unassembled WGS sequence"/>
</dbReference>
<accession>A0A835Z7Q0</accession>
<organism evidence="2 3">
    <name type="scientific">Tribonema minus</name>
    <dbReference type="NCBI Taxonomy" id="303371"/>
    <lineage>
        <taxon>Eukaryota</taxon>
        <taxon>Sar</taxon>
        <taxon>Stramenopiles</taxon>
        <taxon>Ochrophyta</taxon>
        <taxon>PX clade</taxon>
        <taxon>Xanthophyceae</taxon>
        <taxon>Tribonematales</taxon>
        <taxon>Tribonemataceae</taxon>
        <taxon>Tribonema</taxon>
    </lineage>
</organism>
<proteinExistence type="predicted"/>
<sequence length="123" mass="13906">MRCIIMQLGLPFLAGASCAAPCPFPHHVLCMPLSDERVMDIACYSITCYLAKVLHQLRSLLRWQRLDVRNQILGESPYLGMCHVNAQLLRLIRLHCIPVITCCSHHIRCGSCALPCCKRHSFC</sequence>
<keyword evidence="3" id="KW-1185">Reference proteome</keyword>
<dbReference type="PROSITE" id="PS51257">
    <property type="entry name" value="PROKAR_LIPOPROTEIN"/>
    <property type="match status" value="1"/>
</dbReference>
<evidence type="ECO:0000256" key="1">
    <source>
        <dbReference type="SAM" id="SignalP"/>
    </source>
</evidence>
<comment type="caution">
    <text evidence="2">The sequence shown here is derived from an EMBL/GenBank/DDBJ whole genome shotgun (WGS) entry which is preliminary data.</text>
</comment>
<dbReference type="EMBL" id="JAFCMP010000092">
    <property type="protein sequence ID" value="KAG5187192.1"/>
    <property type="molecule type" value="Genomic_DNA"/>
</dbReference>
<name>A0A835Z7Q0_9STRA</name>
<evidence type="ECO:0008006" key="4">
    <source>
        <dbReference type="Google" id="ProtNLM"/>
    </source>
</evidence>
<evidence type="ECO:0000313" key="2">
    <source>
        <dbReference type="EMBL" id="KAG5187192.1"/>
    </source>
</evidence>
<dbReference type="AlphaFoldDB" id="A0A835Z7Q0"/>
<gene>
    <name evidence="2" type="ORF">JKP88DRAFT_235331</name>
</gene>
<evidence type="ECO:0000313" key="3">
    <source>
        <dbReference type="Proteomes" id="UP000664859"/>
    </source>
</evidence>
<feature type="chain" id="PRO_5032615622" description="Secreted protein" evidence="1">
    <location>
        <begin position="20"/>
        <end position="123"/>
    </location>
</feature>
<protein>
    <recommendedName>
        <fullName evidence="4">Secreted protein</fullName>
    </recommendedName>
</protein>
<reference evidence="2" key="1">
    <citation type="submission" date="2021-02" db="EMBL/GenBank/DDBJ databases">
        <title>First Annotated Genome of the Yellow-green Alga Tribonema minus.</title>
        <authorList>
            <person name="Mahan K.M."/>
        </authorList>
    </citation>
    <scope>NUCLEOTIDE SEQUENCE</scope>
    <source>
        <strain evidence="2">UTEX B ZZ1240</strain>
    </source>
</reference>